<proteinExistence type="predicted"/>
<dbReference type="EMBL" id="JAQIIO010000001">
    <property type="protein sequence ID" value="MDA5092845.1"/>
    <property type="molecule type" value="Genomic_DNA"/>
</dbReference>
<dbReference type="RefSeq" id="WP_271052421.1">
    <property type="nucleotide sequence ID" value="NZ_JAQIIO010000001.1"/>
</dbReference>
<protein>
    <submittedName>
        <fullName evidence="2">Uncharacterized protein</fullName>
    </submittedName>
</protein>
<name>A0ABT4VYN5_9RHOB</name>
<reference evidence="2 3" key="1">
    <citation type="submission" date="2023-01" db="EMBL/GenBank/DDBJ databases">
        <authorList>
            <person name="Yoon J.-W."/>
        </authorList>
    </citation>
    <scope>NUCLEOTIDE SEQUENCE [LARGE SCALE GENOMIC DNA]</scope>
    <source>
        <strain evidence="2 3">KMU-50</strain>
    </source>
</reference>
<keyword evidence="1" id="KW-0472">Membrane</keyword>
<organism evidence="2 3">
    <name type="scientific">Aliiroseovarius salicola</name>
    <dbReference type="NCBI Taxonomy" id="3009082"/>
    <lineage>
        <taxon>Bacteria</taxon>
        <taxon>Pseudomonadati</taxon>
        <taxon>Pseudomonadota</taxon>
        <taxon>Alphaproteobacteria</taxon>
        <taxon>Rhodobacterales</taxon>
        <taxon>Paracoccaceae</taxon>
        <taxon>Aliiroseovarius</taxon>
    </lineage>
</organism>
<accession>A0ABT4VYN5</accession>
<sequence length="60" mass="6670">MTYVTDIPDRMKSKLPRENIVGPYSKWPRKTKTSRRKKLAVASSVGVAAVFVHCVAPLLA</sequence>
<feature type="transmembrane region" description="Helical" evidence="1">
    <location>
        <begin position="39"/>
        <end position="59"/>
    </location>
</feature>
<evidence type="ECO:0000256" key="1">
    <source>
        <dbReference type="SAM" id="Phobius"/>
    </source>
</evidence>
<keyword evidence="1" id="KW-0812">Transmembrane</keyword>
<keyword evidence="3" id="KW-1185">Reference proteome</keyword>
<dbReference type="Proteomes" id="UP001528040">
    <property type="component" value="Unassembled WGS sequence"/>
</dbReference>
<gene>
    <name evidence="2" type="ORF">O2N63_01945</name>
</gene>
<evidence type="ECO:0000313" key="2">
    <source>
        <dbReference type="EMBL" id="MDA5092845.1"/>
    </source>
</evidence>
<keyword evidence="1" id="KW-1133">Transmembrane helix</keyword>
<evidence type="ECO:0000313" key="3">
    <source>
        <dbReference type="Proteomes" id="UP001528040"/>
    </source>
</evidence>
<comment type="caution">
    <text evidence="2">The sequence shown here is derived from an EMBL/GenBank/DDBJ whole genome shotgun (WGS) entry which is preliminary data.</text>
</comment>